<keyword evidence="1" id="KW-0812">Transmembrane</keyword>
<dbReference type="EMBL" id="CM007384">
    <property type="protein sequence ID" value="ONK73353.1"/>
    <property type="molecule type" value="Genomic_DNA"/>
</dbReference>
<dbReference type="AlphaFoldDB" id="A0A5P1F6I0"/>
<proteinExistence type="predicted"/>
<evidence type="ECO:0000256" key="1">
    <source>
        <dbReference type="SAM" id="Phobius"/>
    </source>
</evidence>
<reference evidence="3" key="1">
    <citation type="journal article" date="2017" name="Nat. Commun.">
        <title>The asparagus genome sheds light on the origin and evolution of a young Y chromosome.</title>
        <authorList>
            <person name="Harkess A."/>
            <person name="Zhou J."/>
            <person name="Xu C."/>
            <person name="Bowers J.E."/>
            <person name="Van der Hulst R."/>
            <person name="Ayyampalayam S."/>
            <person name="Mercati F."/>
            <person name="Riccardi P."/>
            <person name="McKain M.R."/>
            <person name="Kakrana A."/>
            <person name="Tang H."/>
            <person name="Ray J."/>
            <person name="Groenendijk J."/>
            <person name="Arikit S."/>
            <person name="Mathioni S.M."/>
            <person name="Nakano M."/>
            <person name="Shan H."/>
            <person name="Telgmann-Rauber A."/>
            <person name="Kanno A."/>
            <person name="Yue Z."/>
            <person name="Chen H."/>
            <person name="Li W."/>
            <person name="Chen Y."/>
            <person name="Xu X."/>
            <person name="Zhang Y."/>
            <person name="Luo S."/>
            <person name="Chen H."/>
            <person name="Gao J."/>
            <person name="Mao Z."/>
            <person name="Pires J.C."/>
            <person name="Luo M."/>
            <person name="Kudrna D."/>
            <person name="Wing R.A."/>
            <person name="Meyers B.C."/>
            <person name="Yi K."/>
            <person name="Kong H."/>
            <person name="Lavrijsen P."/>
            <person name="Sunseri F."/>
            <person name="Falavigna A."/>
            <person name="Ye Y."/>
            <person name="Leebens-Mack J.H."/>
            <person name="Chen G."/>
        </authorList>
    </citation>
    <scope>NUCLEOTIDE SEQUENCE [LARGE SCALE GENOMIC DNA]</scope>
    <source>
        <strain evidence="3">cv. DH0086</strain>
    </source>
</reference>
<protein>
    <recommendedName>
        <fullName evidence="4">Protein DETOXIFICATION</fullName>
    </recommendedName>
</protein>
<evidence type="ECO:0000313" key="2">
    <source>
        <dbReference type="EMBL" id="ONK73353.1"/>
    </source>
</evidence>
<keyword evidence="3" id="KW-1185">Reference proteome</keyword>
<feature type="transmembrane region" description="Helical" evidence="1">
    <location>
        <begin position="17"/>
        <end position="38"/>
    </location>
</feature>
<keyword evidence="1" id="KW-0472">Membrane</keyword>
<dbReference type="OMA" id="KEPAANM"/>
<name>A0A5P1F6I0_ASPOF</name>
<organism evidence="2 3">
    <name type="scientific">Asparagus officinalis</name>
    <name type="common">Garden asparagus</name>
    <dbReference type="NCBI Taxonomy" id="4686"/>
    <lineage>
        <taxon>Eukaryota</taxon>
        <taxon>Viridiplantae</taxon>
        <taxon>Streptophyta</taxon>
        <taxon>Embryophyta</taxon>
        <taxon>Tracheophyta</taxon>
        <taxon>Spermatophyta</taxon>
        <taxon>Magnoliopsida</taxon>
        <taxon>Liliopsida</taxon>
        <taxon>Asparagales</taxon>
        <taxon>Asparagaceae</taxon>
        <taxon>Asparagoideae</taxon>
        <taxon>Asparagus</taxon>
    </lineage>
</organism>
<keyword evidence="1" id="KW-1133">Transmembrane helix</keyword>
<evidence type="ECO:0008006" key="4">
    <source>
        <dbReference type="Google" id="ProtNLM"/>
    </source>
</evidence>
<evidence type="ECO:0000313" key="3">
    <source>
        <dbReference type="Proteomes" id="UP000243459"/>
    </source>
</evidence>
<dbReference type="Proteomes" id="UP000243459">
    <property type="component" value="Chromosome 4"/>
</dbReference>
<gene>
    <name evidence="2" type="ORF">A4U43_C04F30170</name>
</gene>
<dbReference type="Gramene" id="ONK73353">
    <property type="protein sequence ID" value="ONK73353"/>
    <property type="gene ID" value="A4U43_C04F30170"/>
</dbReference>
<accession>A0A5P1F6I0</accession>
<sequence length="91" mass="9641">MPVAIGLAFWAGVDFKGLWFGLLSAQLTCVSLMLIVIGRTDWALQAGRAQKAQKLTGGADASLDAQETAIVPFCCTKEPAANMKTESLVNL</sequence>